<proteinExistence type="predicted"/>
<accession>K6XAQ0</accession>
<name>K6XAQ0_9ALTE</name>
<evidence type="ECO:0000313" key="2">
    <source>
        <dbReference type="Proteomes" id="UP000006327"/>
    </source>
</evidence>
<keyword evidence="2" id="KW-1185">Reference proteome</keyword>
<organism evidence="1 2">
    <name type="scientific">Paraglaciecola arctica BSs20135</name>
    <dbReference type="NCBI Taxonomy" id="493475"/>
    <lineage>
        <taxon>Bacteria</taxon>
        <taxon>Pseudomonadati</taxon>
        <taxon>Pseudomonadota</taxon>
        <taxon>Gammaproteobacteria</taxon>
        <taxon>Alteromonadales</taxon>
        <taxon>Alteromonadaceae</taxon>
        <taxon>Paraglaciecola</taxon>
    </lineage>
</organism>
<gene>
    <name evidence="1" type="ORF">GARC_0723</name>
</gene>
<dbReference type="Proteomes" id="UP000006327">
    <property type="component" value="Unassembled WGS sequence"/>
</dbReference>
<comment type="caution">
    <text evidence="1">The sequence shown here is derived from an EMBL/GenBank/DDBJ whole genome shotgun (WGS) entry which is preliminary data.</text>
</comment>
<evidence type="ECO:0000313" key="1">
    <source>
        <dbReference type="EMBL" id="GAC17704.1"/>
    </source>
</evidence>
<dbReference type="AlphaFoldDB" id="K6XAQ0"/>
<reference evidence="1 2" key="1">
    <citation type="journal article" date="2017" name="Antonie Van Leeuwenhoek">
        <title>Rhizobium rhizosphaerae sp. nov., a novel species isolated from rice rhizosphere.</title>
        <authorList>
            <person name="Zhao J.J."/>
            <person name="Zhang J."/>
            <person name="Zhang R.J."/>
            <person name="Zhang C.W."/>
            <person name="Yin H.Q."/>
            <person name="Zhang X.X."/>
        </authorList>
    </citation>
    <scope>NUCLEOTIDE SEQUENCE [LARGE SCALE GENOMIC DNA]</scope>
    <source>
        <strain evidence="1 2">BSs20135</strain>
    </source>
</reference>
<protein>
    <submittedName>
        <fullName evidence="1">Uncharacterized protein</fullName>
    </submittedName>
</protein>
<sequence length="45" mass="5028">MTPDDFGISFIPKVVRMVLIVVDEYLKINGVNPMHSRGLTGLLLQ</sequence>
<dbReference type="EMBL" id="BAEO01000009">
    <property type="protein sequence ID" value="GAC17704.1"/>
    <property type="molecule type" value="Genomic_DNA"/>
</dbReference>